<evidence type="ECO:0000256" key="12">
    <source>
        <dbReference type="ARBA" id="ARBA00029909"/>
    </source>
</evidence>
<feature type="domain" description="mRNA capping enzyme C-terminal" evidence="20">
    <location>
        <begin position="242"/>
        <end position="353"/>
    </location>
</feature>
<feature type="compositionally biased region" description="Basic and acidic residues" evidence="18">
    <location>
        <begin position="369"/>
        <end position="388"/>
    </location>
</feature>
<reference evidence="21 23" key="1">
    <citation type="journal article" date="2011" name="Science">
        <title>Comparative functional genomics of the fission yeasts.</title>
        <authorList>
            <person name="Rhind N."/>
            <person name="Chen Z."/>
            <person name="Yassour M."/>
            <person name="Thompson D.A."/>
            <person name="Haas B.J."/>
            <person name="Habib N."/>
            <person name="Wapinski I."/>
            <person name="Roy S."/>
            <person name="Lin M.F."/>
            <person name="Heiman D.I."/>
            <person name="Young S.K."/>
            <person name="Furuya K."/>
            <person name="Guo Y."/>
            <person name="Pidoux A."/>
            <person name="Chen H.M."/>
            <person name="Robbertse B."/>
            <person name="Goldberg J.M."/>
            <person name="Aoki K."/>
            <person name="Bayne E.H."/>
            <person name="Berlin A.M."/>
            <person name="Desjardins C.A."/>
            <person name="Dobbs E."/>
            <person name="Dukaj L."/>
            <person name="Fan L."/>
            <person name="FitzGerald M.G."/>
            <person name="French C."/>
            <person name="Gujja S."/>
            <person name="Hansen K."/>
            <person name="Keifenheim D."/>
            <person name="Levin J.Z."/>
            <person name="Mosher R.A."/>
            <person name="Mueller C.A."/>
            <person name="Pfiffner J."/>
            <person name="Priest M."/>
            <person name="Russ C."/>
            <person name="Smialowska A."/>
            <person name="Swoboda P."/>
            <person name="Sykes S.M."/>
            <person name="Vaughn M."/>
            <person name="Vengrova S."/>
            <person name="Yoder R."/>
            <person name="Zeng Q."/>
            <person name="Allshire R."/>
            <person name="Baulcombe D."/>
            <person name="Birren B.W."/>
            <person name="Brown W."/>
            <person name="Ekwall K."/>
            <person name="Kellis M."/>
            <person name="Leatherwood J."/>
            <person name="Levin H."/>
            <person name="Margalit H."/>
            <person name="Martienssen R."/>
            <person name="Nieduszynski C.A."/>
            <person name="Spatafora J.W."/>
            <person name="Friedman N."/>
            <person name="Dalgaard J.Z."/>
            <person name="Baumann P."/>
            <person name="Niki H."/>
            <person name="Regev A."/>
            <person name="Nusbaum C."/>
        </authorList>
    </citation>
    <scope>NUCLEOTIDE SEQUENCE [LARGE SCALE GENOMIC DNA]</scope>
    <source>
        <strain evidence="23">yFS275 / FY16936</strain>
    </source>
</reference>
<evidence type="ECO:0000256" key="16">
    <source>
        <dbReference type="PIRNR" id="PIRNR036959"/>
    </source>
</evidence>
<dbReference type="Proteomes" id="UP000001744">
    <property type="component" value="Unassembled WGS sequence"/>
</dbReference>
<dbReference type="AlphaFoldDB" id="B6JYQ9"/>
<dbReference type="JaponicusDB" id="SJAG_01724">
    <property type="gene designation" value="ceg1"/>
</dbReference>
<dbReference type="SUPFAM" id="SSF56091">
    <property type="entry name" value="DNA ligase/mRNA capping enzyme, catalytic domain"/>
    <property type="match status" value="1"/>
</dbReference>
<comment type="catalytic activity">
    <reaction evidence="14">
        <text>a 5'-end diphospho-ribonucleoside in mRNA + GTP + H(+) = a 5'-end (5'-triphosphoguanosine)-ribonucleoside in mRNA + diphosphate</text>
        <dbReference type="Rhea" id="RHEA:67012"/>
        <dbReference type="Rhea" id="RHEA-COMP:17165"/>
        <dbReference type="Rhea" id="RHEA-COMP:17166"/>
        <dbReference type="ChEBI" id="CHEBI:15378"/>
        <dbReference type="ChEBI" id="CHEBI:33019"/>
        <dbReference type="ChEBI" id="CHEBI:37565"/>
        <dbReference type="ChEBI" id="CHEBI:167616"/>
        <dbReference type="ChEBI" id="CHEBI:167617"/>
        <dbReference type="EC" id="2.7.7.50"/>
    </reaction>
    <physiologicalReaction direction="left-to-right" evidence="14">
        <dbReference type="Rhea" id="RHEA:67013"/>
    </physiologicalReaction>
</comment>
<dbReference type="GO" id="GO:0031533">
    <property type="term" value="C:mRNA capping enzyme complex"/>
    <property type="evidence" value="ECO:0007669"/>
    <property type="project" value="InterPro"/>
</dbReference>
<dbReference type="GeneID" id="7049889"/>
<dbReference type="RefSeq" id="XP_002172970.1">
    <property type="nucleotide sequence ID" value="XM_002172934.1"/>
</dbReference>
<evidence type="ECO:0000256" key="17">
    <source>
        <dbReference type="PIRSR" id="PIRSR036959-1"/>
    </source>
</evidence>
<keyword evidence="9 16" id="KW-0506">mRNA capping</keyword>
<evidence type="ECO:0000313" key="23">
    <source>
        <dbReference type="Proteomes" id="UP000001744"/>
    </source>
</evidence>
<evidence type="ECO:0000256" key="1">
    <source>
        <dbReference type="ARBA" id="ARBA00004123"/>
    </source>
</evidence>
<evidence type="ECO:0000256" key="3">
    <source>
        <dbReference type="ARBA" id="ARBA00012475"/>
    </source>
</evidence>
<organism evidence="21 23">
    <name type="scientific">Schizosaccharomyces japonicus (strain yFS275 / FY16936)</name>
    <name type="common">Fission yeast</name>
    <dbReference type="NCBI Taxonomy" id="402676"/>
    <lineage>
        <taxon>Eukaryota</taxon>
        <taxon>Fungi</taxon>
        <taxon>Dikarya</taxon>
        <taxon>Ascomycota</taxon>
        <taxon>Taphrinomycotina</taxon>
        <taxon>Schizosaccharomycetes</taxon>
        <taxon>Schizosaccharomycetales</taxon>
        <taxon>Schizosaccharomycetaceae</taxon>
        <taxon>Schizosaccharomyces</taxon>
    </lineage>
</organism>
<evidence type="ECO:0000256" key="2">
    <source>
        <dbReference type="ARBA" id="ARBA00010237"/>
    </source>
</evidence>
<dbReference type="InterPro" id="IPR013846">
    <property type="entry name" value="mRNA_cap_enzyme_C"/>
</dbReference>
<evidence type="ECO:0000313" key="21">
    <source>
        <dbReference type="EMBL" id="EEB06677.1"/>
    </source>
</evidence>
<dbReference type="Pfam" id="PF03919">
    <property type="entry name" value="mRNA_cap_C"/>
    <property type="match status" value="1"/>
</dbReference>
<dbReference type="InterPro" id="IPR017075">
    <property type="entry name" value="mRNA_cap_enzyme_alpha"/>
</dbReference>
<dbReference type="InterPro" id="IPR001339">
    <property type="entry name" value="mRNA_cap_enzyme_adenylation"/>
</dbReference>
<dbReference type="InterPro" id="IPR051029">
    <property type="entry name" value="mRNA_Capping_Enz/RNA_Phosphat"/>
</dbReference>
<evidence type="ECO:0000259" key="20">
    <source>
        <dbReference type="Pfam" id="PF03919"/>
    </source>
</evidence>
<keyword evidence="11 16" id="KW-0539">Nucleus</keyword>
<evidence type="ECO:0000256" key="7">
    <source>
        <dbReference type="ARBA" id="ARBA00022695"/>
    </source>
</evidence>
<dbReference type="GO" id="GO:0006370">
    <property type="term" value="P:7-methylguanosine mRNA capping"/>
    <property type="evidence" value="ECO:0000318"/>
    <property type="project" value="GO_Central"/>
</dbReference>
<evidence type="ECO:0000259" key="19">
    <source>
        <dbReference type="Pfam" id="PF01331"/>
    </source>
</evidence>
<evidence type="ECO:0000256" key="13">
    <source>
        <dbReference type="ARBA" id="ARBA00030702"/>
    </source>
</evidence>
<dbReference type="PANTHER" id="PTHR10367:SF17">
    <property type="entry name" value="MRNA-CAPPING ENZYME"/>
    <property type="match status" value="1"/>
</dbReference>
<dbReference type="PANTHER" id="PTHR10367">
    <property type="entry name" value="MRNA-CAPPING ENZYME"/>
    <property type="match status" value="1"/>
</dbReference>
<dbReference type="eggNOG" id="KOG2386">
    <property type="taxonomic scope" value="Eukaryota"/>
</dbReference>
<dbReference type="Gene3D" id="3.30.470.30">
    <property type="entry name" value="DNA ligase/mRNA capping enzyme"/>
    <property type="match status" value="1"/>
</dbReference>
<dbReference type="GO" id="GO:0099122">
    <property type="term" value="F:RNA polymerase II C-terminal domain binding"/>
    <property type="evidence" value="ECO:0007669"/>
    <property type="project" value="EnsemblFungi"/>
</dbReference>
<evidence type="ECO:0000256" key="18">
    <source>
        <dbReference type="SAM" id="MobiDB-lite"/>
    </source>
</evidence>
<keyword evidence="5 16" id="KW-0507">mRNA processing</keyword>
<comment type="function">
    <text evidence="16">Second step of mRNA capping. Transfer of the GMP moiety of GTP to the 5'-end of RNA via an enzyme-GMP covalent reaction intermediate.</text>
</comment>
<name>B6JYQ9_SCHJY</name>
<dbReference type="HOGENOM" id="CLU_021710_0_2_1"/>
<evidence type="ECO:0000256" key="15">
    <source>
        <dbReference type="ARBA" id="ARBA00047082"/>
    </source>
</evidence>
<evidence type="ECO:0000256" key="8">
    <source>
        <dbReference type="ARBA" id="ARBA00022741"/>
    </source>
</evidence>
<keyword evidence="23" id="KW-1185">Reference proteome</keyword>
<comment type="subunit">
    <text evidence="15">Heterodimer. The mRNA-capping enzyme is composed of two separate chains alpha and beta, respectively a mRNA guanylyltransferase and an mRNA 5'-triphosphate monophosphatase.</text>
</comment>
<feature type="domain" description="mRNA capping enzyme adenylation" evidence="19">
    <location>
        <begin position="41"/>
        <end position="237"/>
    </location>
</feature>
<dbReference type="FunFam" id="3.30.470.30:FF:000011">
    <property type="entry name" value="mRNA-capping enzyme subunit alpha"/>
    <property type="match status" value="1"/>
</dbReference>
<dbReference type="CDD" id="cd07895">
    <property type="entry name" value="Adenylation_mRNA_capping"/>
    <property type="match status" value="1"/>
</dbReference>
<sequence>MELTPPAIIPGSKIPHKDANILRERVSRLLGLRSLNFPGAQPVSFAKKHLQTVKEHDYYVCEKSDGIRCLMYMTMHHATPKRYAVYLIDRKNDYYLVPKVWFPTTNDPNDSRLHTETLIDGELVMDSIQGKSQLKFLVFDCLACNGRLYTNRPLDRRLGVYREFVEKPLRTLVKAKPKVLAVMPFHVEFKLMQRAHGIEMMFREIIPKLHHGSDGLIFTCIETPYVTGTDETLLKWKSRESNTVDFLLELRFTAKLDTGDIDYSAMPEMPLSIWEGGKRYSYFADLYLENEEWEKLKESNTPLQGRIVECYLDEQNRWRFMRFRDDKQNGNHRSTVRSVIESIEDGVTKEELLHEAYYIRKSYYERKERREARHHDNPETHSVREASKEPAASGAEKRKLTPESEESTKRARAAD</sequence>
<keyword evidence="8 16" id="KW-0547">Nucleotide-binding</keyword>
<evidence type="ECO:0000256" key="11">
    <source>
        <dbReference type="ARBA" id="ARBA00023242"/>
    </source>
</evidence>
<proteinExistence type="inferred from homology"/>
<dbReference type="OMA" id="KDYYVCE"/>
<dbReference type="GO" id="GO:0005525">
    <property type="term" value="F:GTP binding"/>
    <property type="evidence" value="ECO:0007669"/>
    <property type="project" value="UniProtKB-KW"/>
</dbReference>
<dbReference type="GO" id="GO:0005524">
    <property type="term" value="F:ATP binding"/>
    <property type="evidence" value="ECO:0007669"/>
    <property type="project" value="InterPro"/>
</dbReference>
<accession>B6JYQ9</accession>
<evidence type="ECO:0000256" key="10">
    <source>
        <dbReference type="ARBA" id="ARBA00023134"/>
    </source>
</evidence>
<keyword evidence="6 16" id="KW-0808">Transferase</keyword>
<dbReference type="STRING" id="402676.B6JYQ9"/>
<evidence type="ECO:0000256" key="14">
    <source>
        <dbReference type="ARBA" id="ARBA00044624"/>
    </source>
</evidence>
<dbReference type="Pfam" id="PF01331">
    <property type="entry name" value="mRNA_cap_enzyme"/>
    <property type="match status" value="1"/>
</dbReference>
<evidence type="ECO:0000256" key="9">
    <source>
        <dbReference type="ARBA" id="ARBA00023042"/>
    </source>
</evidence>
<dbReference type="EC" id="2.7.7.50" evidence="3 16"/>
<evidence type="ECO:0000256" key="5">
    <source>
        <dbReference type="ARBA" id="ARBA00022664"/>
    </source>
</evidence>
<dbReference type="Gene3D" id="2.40.50.140">
    <property type="entry name" value="Nucleic acid-binding proteins"/>
    <property type="match status" value="1"/>
</dbReference>
<gene>
    <name evidence="22" type="primary">ceg1</name>
    <name evidence="21" type="ORF">SJAG_01724</name>
</gene>
<dbReference type="OrthoDB" id="200924at2759"/>
<comment type="subcellular location">
    <subcellularLocation>
        <location evidence="1 16">Nucleus</location>
    </subcellularLocation>
</comment>
<feature type="compositionally biased region" description="Basic and acidic residues" evidence="18">
    <location>
        <begin position="395"/>
        <end position="415"/>
    </location>
</feature>
<dbReference type="PIRSF" id="PIRSF036959">
    <property type="entry name" value="mRNA_cap_alpha"/>
    <property type="match status" value="1"/>
</dbReference>
<dbReference type="SUPFAM" id="SSF50249">
    <property type="entry name" value="Nucleic acid-binding proteins"/>
    <property type="match status" value="1"/>
</dbReference>
<keyword evidence="7 16" id="KW-0548">Nucleotidyltransferase</keyword>
<keyword evidence="10 16" id="KW-0342">GTP-binding</keyword>
<evidence type="ECO:0000313" key="22">
    <source>
        <dbReference type="JaponicusDB" id="SJAG_01724"/>
    </source>
</evidence>
<evidence type="ECO:0000256" key="4">
    <source>
        <dbReference type="ARBA" id="ARBA00019171"/>
    </source>
</evidence>
<feature type="region of interest" description="Disordered" evidence="18">
    <location>
        <begin position="369"/>
        <end position="415"/>
    </location>
</feature>
<dbReference type="InterPro" id="IPR012340">
    <property type="entry name" value="NA-bd_OB-fold"/>
</dbReference>
<dbReference type="VEuPathDB" id="FungiDB:SJAG_01724"/>
<dbReference type="GO" id="GO:0004484">
    <property type="term" value="F:mRNA guanylyltransferase activity"/>
    <property type="evidence" value="ECO:0000318"/>
    <property type="project" value="GO_Central"/>
</dbReference>
<comment type="similarity">
    <text evidence="2 16">Belongs to the eukaryotic GTase family.</text>
</comment>
<dbReference type="EMBL" id="KE651168">
    <property type="protein sequence ID" value="EEB06677.1"/>
    <property type="molecule type" value="Genomic_DNA"/>
</dbReference>
<protein>
    <recommendedName>
        <fullName evidence="4 16">mRNA-capping enzyme subunit alpha</fullName>
        <ecNumber evidence="3 16">2.7.7.50</ecNumber>
    </recommendedName>
    <alternativeName>
        <fullName evidence="12 16">GTP--RNA guanylyltransferase</fullName>
    </alternativeName>
    <alternativeName>
        <fullName evidence="13 16">mRNA guanylyltransferase</fullName>
    </alternativeName>
</protein>
<evidence type="ECO:0000256" key="6">
    <source>
        <dbReference type="ARBA" id="ARBA00022679"/>
    </source>
</evidence>
<feature type="active site" description="N6-GMP-lysine intermediate" evidence="17">
    <location>
        <position position="63"/>
    </location>
</feature>